<feature type="domain" description="Ribosomal RNA small subunit methyltransferase E methyltransferase" evidence="11">
    <location>
        <begin position="77"/>
        <end position="228"/>
    </location>
</feature>
<keyword evidence="7 10" id="KW-0949">S-adenosyl-L-methionine</keyword>
<proteinExistence type="inferred from homology"/>
<dbReference type="CDD" id="cd18084">
    <property type="entry name" value="RsmE-like"/>
    <property type="match status" value="1"/>
</dbReference>
<dbReference type="GO" id="GO:0070475">
    <property type="term" value="P:rRNA base methylation"/>
    <property type="evidence" value="ECO:0007669"/>
    <property type="project" value="TreeGrafter"/>
</dbReference>
<feature type="domain" description="Ribosomal RNA small subunit methyltransferase E PUA-like" evidence="12">
    <location>
        <begin position="21"/>
        <end position="65"/>
    </location>
</feature>
<dbReference type="InterPro" id="IPR046886">
    <property type="entry name" value="RsmE_MTase_dom"/>
</dbReference>
<dbReference type="InterPro" id="IPR029026">
    <property type="entry name" value="tRNA_m1G_MTases_N"/>
</dbReference>
<dbReference type="NCBIfam" id="TIGR00046">
    <property type="entry name" value="RsmE family RNA methyltransferase"/>
    <property type="match status" value="1"/>
</dbReference>
<evidence type="ECO:0000256" key="8">
    <source>
        <dbReference type="ARBA" id="ARBA00025699"/>
    </source>
</evidence>
<evidence type="ECO:0000259" key="12">
    <source>
        <dbReference type="Pfam" id="PF20260"/>
    </source>
</evidence>
<dbReference type="SUPFAM" id="SSF88697">
    <property type="entry name" value="PUA domain-like"/>
    <property type="match status" value="1"/>
</dbReference>
<evidence type="ECO:0000313" key="14">
    <source>
        <dbReference type="Proteomes" id="UP000267223"/>
    </source>
</evidence>
<evidence type="ECO:0000256" key="4">
    <source>
        <dbReference type="ARBA" id="ARBA00022552"/>
    </source>
</evidence>
<organism evidence="13 14">
    <name type="scientific">Hanamia caeni</name>
    <dbReference type="NCBI Taxonomy" id="2294116"/>
    <lineage>
        <taxon>Bacteria</taxon>
        <taxon>Pseudomonadati</taxon>
        <taxon>Bacteroidota</taxon>
        <taxon>Chitinophagia</taxon>
        <taxon>Chitinophagales</taxon>
        <taxon>Chitinophagaceae</taxon>
        <taxon>Hanamia</taxon>
    </lineage>
</organism>
<comment type="caution">
    <text evidence="13">The sequence shown here is derived from an EMBL/GenBank/DDBJ whole genome shotgun (WGS) entry which is preliminary data.</text>
</comment>
<dbReference type="PIRSF" id="PIRSF015601">
    <property type="entry name" value="MTase_slr0722"/>
    <property type="match status" value="1"/>
</dbReference>
<keyword evidence="4 10" id="KW-0698">rRNA processing</keyword>
<dbReference type="GO" id="GO:0070042">
    <property type="term" value="F:rRNA (uridine-N3-)-methyltransferase activity"/>
    <property type="evidence" value="ECO:0007669"/>
    <property type="project" value="TreeGrafter"/>
</dbReference>
<dbReference type="SUPFAM" id="SSF75217">
    <property type="entry name" value="alpha/beta knot"/>
    <property type="match status" value="1"/>
</dbReference>
<dbReference type="InterPro" id="IPR046887">
    <property type="entry name" value="RsmE_PUA-like"/>
</dbReference>
<dbReference type="Proteomes" id="UP000267223">
    <property type="component" value="Unassembled WGS sequence"/>
</dbReference>
<evidence type="ECO:0000256" key="9">
    <source>
        <dbReference type="ARBA" id="ARBA00047944"/>
    </source>
</evidence>
<dbReference type="Gene3D" id="2.40.240.20">
    <property type="entry name" value="Hypothetical PUA domain-like, domain 1"/>
    <property type="match status" value="1"/>
</dbReference>
<dbReference type="EC" id="2.1.1.193" evidence="10"/>
<dbReference type="AlphaFoldDB" id="A0A3M9NK04"/>
<dbReference type="Pfam" id="PF20260">
    <property type="entry name" value="PUA_4"/>
    <property type="match status" value="1"/>
</dbReference>
<accession>A0A3M9NK04</accession>
<dbReference type="InterPro" id="IPR015947">
    <property type="entry name" value="PUA-like_sf"/>
</dbReference>
<evidence type="ECO:0000256" key="7">
    <source>
        <dbReference type="ARBA" id="ARBA00022691"/>
    </source>
</evidence>
<dbReference type="Gene3D" id="3.40.1280.10">
    <property type="match status" value="1"/>
</dbReference>
<keyword evidence="5 10" id="KW-0489">Methyltransferase</keyword>
<dbReference type="OrthoDB" id="9815641at2"/>
<evidence type="ECO:0000256" key="1">
    <source>
        <dbReference type="ARBA" id="ARBA00004496"/>
    </source>
</evidence>
<comment type="catalytic activity">
    <reaction evidence="9 10">
        <text>uridine(1498) in 16S rRNA + S-adenosyl-L-methionine = N(3)-methyluridine(1498) in 16S rRNA + S-adenosyl-L-homocysteine + H(+)</text>
        <dbReference type="Rhea" id="RHEA:42920"/>
        <dbReference type="Rhea" id="RHEA-COMP:10283"/>
        <dbReference type="Rhea" id="RHEA-COMP:10284"/>
        <dbReference type="ChEBI" id="CHEBI:15378"/>
        <dbReference type="ChEBI" id="CHEBI:57856"/>
        <dbReference type="ChEBI" id="CHEBI:59789"/>
        <dbReference type="ChEBI" id="CHEBI:65315"/>
        <dbReference type="ChEBI" id="CHEBI:74502"/>
        <dbReference type="EC" id="2.1.1.193"/>
    </reaction>
</comment>
<reference evidence="13 14" key="1">
    <citation type="submission" date="2018-11" db="EMBL/GenBank/DDBJ databases">
        <title>Draft genome sequence of Ferruginibacter sp. BO-59.</title>
        <authorList>
            <person name="Im W.T."/>
        </authorList>
    </citation>
    <scope>NUCLEOTIDE SEQUENCE [LARGE SCALE GENOMIC DNA]</scope>
    <source>
        <strain evidence="13 14">BO-59</strain>
    </source>
</reference>
<dbReference type="EMBL" id="RJJR01000005">
    <property type="protein sequence ID" value="RNI37513.1"/>
    <property type="molecule type" value="Genomic_DNA"/>
</dbReference>
<gene>
    <name evidence="13" type="ORF">EFY79_07545</name>
</gene>
<dbReference type="InterPro" id="IPR029028">
    <property type="entry name" value="Alpha/beta_knot_MTases"/>
</dbReference>
<evidence type="ECO:0000313" key="13">
    <source>
        <dbReference type="EMBL" id="RNI37513.1"/>
    </source>
</evidence>
<evidence type="ECO:0000259" key="11">
    <source>
        <dbReference type="Pfam" id="PF04452"/>
    </source>
</evidence>
<comment type="subcellular location">
    <subcellularLocation>
        <location evidence="1 10">Cytoplasm</location>
    </subcellularLocation>
</comment>
<evidence type="ECO:0000256" key="5">
    <source>
        <dbReference type="ARBA" id="ARBA00022603"/>
    </source>
</evidence>
<evidence type="ECO:0000256" key="6">
    <source>
        <dbReference type="ARBA" id="ARBA00022679"/>
    </source>
</evidence>
<comment type="similarity">
    <text evidence="2 10">Belongs to the RNA methyltransferase RsmE family.</text>
</comment>
<keyword evidence="3 10" id="KW-0963">Cytoplasm</keyword>
<keyword evidence="6 10" id="KW-0808">Transferase</keyword>
<evidence type="ECO:0000256" key="10">
    <source>
        <dbReference type="PIRNR" id="PIRNR015601"/>
    </source>
</evidence>
<name>A0A3M9NK04_9BACT</name>
<evidence type="ECO:0000256" key="3">
    <source>
        <dbReference type="ARBA" id="ARBA00022490"/>
    </source>
</evidence>
<comment type="function">
    <text evidence="8 10">Specifically methylates the N3 position of the uracil ring of uridine 1498 (m3U1498) in 16S rRNA. Acts on the fully assembled 30S ribosomal subunit.</text>
</comment>
<dbReference type="Pfam" id="PF04452">
    <property type="entry name" value="Methyltrans_RNA"/>
    <property type="match status" value="1"/>
</dbReference>
<dbReference type="InterPro" id="IPR006700">
    <property type="entry name" value="RsmE"/>
</dbReference>
<dbReference type="GO" id="GO:0005737">
    <property type="term" value="C:cytoplasm"/>
    <property type="evidence" value="ECO:0007669"/>
    <property type="project" value="UniProtKB-SubCell"/>
</dbReference>
<evidence type="ECO:0000256" key="2">
    <source>
        <dbReference type="ARBA" id="ARBA00005528"/>
    </source>
</evidence>
<sequence length="231" mass="25913">MASPYFFEKDIPEADEFELSESSSRHISQVLRMKEGAGIILTNGKGYTLNAVIATPDKKHTRIKIISKEFNEIPRPETCIAISLIKNNNRFEWFAEKATELGISRIVPLVCHRTEKSHFKKERITSILISAMLQSQQSWLPELSEVTSFDEIIKNANFEQKFIAHCLPGQKNLLKNVVLSNASKIVLIGPEGDFTPEEIATALQNNFLPVSLGETRLRTETAGIVSAVMIK</sequence>
<dbReference type="PANTHER" id="PTHR30027">
    <property type="entry name" value="RIBOSOMAL RNA SMALL SUBUNIT METHYLTRANSFERASE E"/>
    <property type="match status" value="1"/>
</dbReference>
<dbReference type="PANTHER" id="PTHR30027:SF3">
    <property type="entry name" value="16S RRNA (URACIL(1498)-N(3))-METHYLTRANSFERASE"/>
    <property type="match status" value="1"/>
</dbReference>
<keyword evidence="14" id="KW-1185">Reference proteome</keyword>
<protein>
    <recommendedName>
        <fullName evidence="10">Ribosomal RNA small subunit methyltransferase E</fullName>
        <ecNumber evidence="10">2.1.1.193</ecNumber>
    </recommendedName>
</protein>